<dbReference type="Gramene" id="TKW02774">
    <property type="protein sequence ID" value="TKW02774"/>
    <property type="gene ID" value="SEVIR_8G261950v2"/>
</dbReference>
<evidence type="ECO:0000313" key="1">
    <source>
        <dbReference type="EMBL" id="TKW02774.1"/>
    </source>
</evidence>
<dbReference type="AlphaFoldDB" id="A0A4U6TN94"/>
<reference evidence="1" key="1">
    <citation type="submission" date="2019-03" db="EMBL/GenBank/DDBJ databases">
        <title>WGS assembly of Setaria viridis.</title>
        <authorList>
            <person name="Huang P."/>
            <person name="Jenkins J."/>
            <person name="Grimwood J."/>
            <person name="Barry K."/>
            <person name="Healey A."/>
            <person name="Mamidi S."/>
            <person name="Sreedasyam A."/>
            <person name="Shu S."/>
            <person name="Feldman M."/>
            <person name="Wu J."/>
            <person name="Yu Y."/>
            <person name="Chen C."/>
            <person name="Johnson J."/>
            <person name="Rokhsar D."/>
            <person name="Baxter I."/>
            <person name="Schmutz J."/>
            <person name="Brutnell T."/>
            <person name="Kellogg E."/>
        </authorList>
    </citation>
    <scope>NUCLEOTIDE SEQUENCE [LARGE SCALE GENOMIC DNA]</scope>
</reference>
<accession>A0A4U6TN94</accession>
<organism evidence="1 2">
    <name type="scientific">Setaria viridis</name>
    <name type="common">Green bristlegrass</name>
    <name type="synonym">Setaria italica subsp. viridis</name>
    <dbReference type="NCBI Taxonomy" id="4556"/>
    <lineage>
        <taxon>Eukaryota</taxon>
        <taxon>Viridiplantae</taxon>
        <taxon>Streptophyta</taxon>
        <taxon>Embryophyta</taxon>
        <taxon>Tracheophyta</taxon>
        <taxon>Spermatophyta</taxon>
        <taxon>Magnoliopsida</taxon>
        <taxon>Liliopsida</taxon>
        <taxon>Poales</taxon>
        <taxon>Poaceae</taxon>
        <taxon>PACMAD clade</taxon>
        <taxon>Panicoideae</taxon>
        <taxon>Panicodae</taxon>
        <taxon>Paniceae</taxon>
        <taxon>Cenchrinae</taxon>
        <taxon>Setaria</taxon>
    </lineage>
</organism>
<protein>
    <submittedName>
        <fullName evidence="1">Uncharacterized protein</fullName>
    </submittedName>
</protein>
<name>A0A4U6TN94_SETVI</name>
<evidence type="ECO:0000313" key="2">
    <source>
        <dbReference type="Proteomes" id="UP000298652"/>
    </source>
</evidence>
<gene>
    <name evidence="1" type="ORF">SEVIR_8G261950v2</name>
</gene>
<dbReference type="EMBL" id="CM016559">
    <property type="protein sequence ID" value="TKW02774.1"/>
    <property type="molecule type" value="Genomic_DNA"/>
</dbReference>
<proteinExistence type="predicted"/>
<sequence length="70" mass="7936">MDSGVFHATWNNVSVGLFFKTDREVVSDPIGRLLMRPMLASGTLATPISYSFVIVYGQKHTTHASFFIWW</sequence>
<dbReference type="Proteomes" id="UP000298652">
    <property type="component" value="Chromosome 8"/>
</dbReference>
<keyword evidence="2" id="KW-1185">Reference proteome</keyword>